<evidence type="ECO:0000256" key="7">
    <source>
        <dbReference type="SAM" id="SignalP"/>
    </source>
</evidence>
<evidence type="ECO:0000256" key="3">
    <source>
        <dbReference type="ARBA" id="ARBA00022692"/>
    </source>
</evidence>
<evidence type="ECO:0000313" key="8">
    <source>
        <dbReference type="EMBL" id="KNC76860.1"/>
    </source>
</evidence>
<protein>
    <recommendedName>
        <fullName evidence="10">IPT/TIG domain-containing protein</fullName>
    </recommendedName>
</protein>
<keyword evidence="4" id="KW-0677">Repeat</keyword>
<evidence type="ECO:0000313" key="9">
    <source>
        <dbReference type="Proteomes" id="UP000054560"/>
    </source>
</evidence>
<evidence type="ECO:0008006" key="10">
    <source>
        <dbReference type="Google" id="ProtNLM"/>
    </source>
</evidence>
<accession>A0A0L0FJB7</accession>
<organism evidence="8 9">
    <name type="scientific">Sphaeroforma arctica JP610</name>
    <dbReference type="NCBI Taxonomy" id="667725"/>
    <lineage>
        <taxon>Eukaryota</taxon>
        <taxon>Ichthyosporea</taxon>
        <taxon>Ichthyophonida</taxon>
        <taxon>Sphaeroforma</taxon>
    </lineage>
</organism>
<evidence type="ECO:0000256" key="6">
    <source>
        <dbReference type="ARBA" id="ARBA00023136"/>
    </source>
</evidence>
<gene>
    <name evidence="8" type="ORF">SARC_10667</name>
</gene>
<reference evidence="8 9" key="1">
    <citation type="submission" date="2011-02" db="EMBL/GenBank/DDBJ databases">
        <title>The Genome Sequence of Sphaeroforma arctica JP610.</title>
        <authorList>
            <consortium name="The Broad Institute Genome Sequencing Platform"/>
            <person name="Russ C."/>
            <person name="Cuomo C."/>
            <person name="Young S.K."/>
            <person name="Zeng Q."/>
            <person name="Gargeya S."/>
            <person name="Alvarado L."/>
            <person name="Berlin A."/>
            <person name="Chapman S.B."/>
            <person name="Chen Z."/>
            <person name="Freedman E."/>
            <person name="Gellesch M."/>
            <person name="Goldberg J."/>
            <person name="Griggs A."/>
            <person name="Gujja S."/>
            <person name="Heilman E."/>
            <person name="Heiman D."/>
            <person name="Howarth C."/>
            <person name="Mehta T."/>
            <person name="Neiman D."/>
            <person name="Pearson M."/>
            <person name="Roberts A."/>
            <person name="Saif S."/>
            <person name="Shea T."/>
            <person name="Shenoy N."/>
            <person name="Sisk P."/>
            <person name="Stolte C."/>
            <person name="Sykes S."/>
            <person name="White J."/>
            <person name="Yandava C."/>
            <person name="Burger G."/>
            <person name="Gray M.W."/>
            <person name="Holland P.W.H."/>
            <person name="King N."/>
            <person name="Lang F.B.F."/>
            <person name="Roger A.J."/>
            <person name="Ruiz-Trillo I."/>
            <person name="Haas B."/>
            <person name="Nusbaum C."/>
            <person name="Birren B."/>
        </authorList>
    </citation>
    <scope>NUCLEOTIDE SEQUENCE [LARGE SCALE GENOMIC DNA]</scope>
    <source>
        <strain evidence="8 9">JP610</strain>
    </source>
</reference>
<keyword evidence="6" id="KW-0472">Membrane</keyword>
<evidence type="ECO:0000256" key="2">
    <source>
        <dbReference type="ARBA" id="ARBA00022448"/>
    </source>
</evidence>
<dbReference type="AlphaFoldDB" id="A0A0L0FJB7"/>
<proteinExistence type="predicted"/>
<keyword evidence="5" id="KW-1133">Transmembrane helix</keyword>
<sequence>MLRKIVLASCLAILASAIHDDNKHSEKSSETPCVHVKSKFSELEIGGTGVFTIQACEPLELSQTVVLGLPDCVFTKTTEVTLPAGKSVAVPVTVIAAEYGTGKISLRGNEIGVVLGAVAVSVVKHSWVQTISTIIGWLYFTAWSVSFYPQCIENYQLQSVAGMRWTGCI</sequence>
<dbReference type="RefSeq" id="XP_014150762.1">
    <property type="nucleotide sequence ID" value="XM_014295287.1"/>
</dbReference>
<keyword evidence="7" id="KW-0732">Signal</keyword>
<dbReference type="InterPro" id="IPR006603">
    <property type="entry name" value="PQ-loop_rpt"/>
</dbReference>
<dbReference type="STRING" id="667725.A0A0L0FJB7"/>
<feature type="chain" id="PRO_5005538710" description="IPT/TIG domain-containing protein" evidence="7">
    <location>
        <begin position="18"/>
        <end position="169"/>
    </location>
</feature>
<evidence type="ECO:0000256" key="4">
    <source>
        <dbReference type="ARBA" id="ARBA00022737"/>
    </source>
</evidence>
<dbReference type="Gene3D" id="1.20.1280.290">
    <property type="match status" value="1"/>
</dbReference>
<dbReference type="PANTHER" id="PTHR13131:SF5">
    <property type="entry name" value="CYSTINOSIN"/>
    <property type="match status" value="1"/>
</dbReference>
<keyword evidence="2" id="KW-0813">Transport</keyword>
<name>A0A0L0FJB7_9EUKA</name>
<keyword evidence="3" id="KW-0812">Transmembrane</keyword>
<evidence type="ECO:0000256" key="5">
    <source>
        <dbReference type="ARBA" id="ARBA00022989"/>
    </source>
</evidence>
<dbReference type="InterPro" id="IPR005282">
    <property type="entry name" value="LC_transporter"/>
</dbReference>
<dbReference type="Pfam" id="PF04193">
    <property type="entry name" value="PQ-loop"/>
    <property type="match status" value="1"/>
</dbReference>
<evidence type="ECO:0000256" key="1">
    <source>
        <dbReference type="ARBA" id="ARBA00004127"/>
    </source>
</evidence>
<dbReference type="GeneID" id="25911171"/>
<dbReference type="Proteomes" id="UP000054560">
    <property type="component" value="Unassembled WGS sequence"/>
</dbReference>
<dbReference type="GO" id="GO:0015184">
    <property type="term" value="F:L-cystine transmembrane transporter activity"/>
    <property type="evidence" value="ECO:0007669"/>
    <property type="project" value="TreeGrafter"/>
</dbReference>
<feature type="signal peptide" evidence="7">
    <location>
        <begin position="1"/>
        <end position="17"/>
    </location>
</feature>
<keyword evidence="9" id="KW-1185">Reference proteome</keyword>
<comment type="subcellular location">
    <subcellularLocation>
        <location evidence="1">Endomembrane system</location>
        <topology evidence="1">Multi-pass membrane protein</topology>
    </subcellularLocation>
</comment>
<dbReference type="PANTHER" id="PTHR13131">
    <property type="entry name" value="CYSTINOSIN"/>
    <property type="match status" value="1"/>
</dbReference>
<dbReference type="GO" id="GO:0005774">
    <property type="term" value="C:vacuolar membrane"/>
    <property type="evidence" value="ECO:0007669"/>
    <property type="project" value="TreeGrafter"/>
</dbReference>
<dbReference type="EMBL" id="KQ242937">
    <property type="protein sequence ID" value="KNC76860.1"/>
    <property type="molecule type" value="Genomic_DNA"/>
</dbReference>
<dbReference type="GO" id="GO:0012505">
    <property type="term" value="C:endomembrane system"/>
    <property type="evidence" value="ECO:0007669"/>
    <property type="project" value="UniProtKB-SubCell"/>
</dbReference>
<dbReference type="OrthoDB" id="75720at2759"/>